<evidence type="ECO:0000313" key="4">
    <source>
        <dbReference type="EMBL" id="TDA37703.1"/>
    </source>
</evidence>
<dbReference type="Proteomes" id="UP000316080">
    <property type="component" value="Unassembled WGS sequence"/>
</dbReference>
<accession>A0A520KGS8</accession>
<evidence type="ECO:0000313" key="6">
    <source>
        <dbReference type="Proteomes" id="UP000317265"/>
    </source>
</evidence>
<feature type="coiled-coil region" evidence="1">
    <location>
        <begin position="26"/>
        <end position="53"/>
    </location>
</feature>
<dbReference type="AlphaFoldDB" id="A0A520KGS8"/>
<name>A0A520KGS8_9CREN</name>
<gene>
    <name evidence="4" type="ORF">DSO09_06315</name>
    <name evidence="3" type="ORF">EF809_00830</name>
</gene>
<evidence type="ECO:0000313" key="5">
    <source>
        <dbReference type="Proteomes" id="UP000316080"/>
    </source>
</evidence>
<feature type="domain" description="Gins51 C-terminal" evidence="2">
    <location>
        <begin position="98"/>
        <end position="143"/>
    </location>
</feature>
<protein>
    <recommendedName>
        <fullName evidence="2">Gins51 C-terminal domain-containing protein</fullName>
    </recommendedName>
</protein>
<keyword evidence="1" id="KW-0175">Coiled coil</keyword>
<dbReference type="Gene3D" id="1.20.58.1020">
    <property type="match status" value="1"/>
</dbReference>
<dbReference type="Pfam" id="PF22090">
    <property type="entry name" value="Gins51_C"/>
    <property type="match status" value="1"/>
</dbReference>
<comment type="caution">
    <text evidence="3">The sequence shown here is derived from an EMBL/GenBank/DDBJ whole genome shotgun (WGS) entry which is preliminary data.</text>
</comment>
<evidence type="ECO:0000259" key="2">
    <source>
        <dbReference type="Pfam" id="PF22090"/>
    </source>
</evidence>
<dbReference type="Gene3D" id="3.40.5.50">
    <property type="match status" value="1"/>
</dbReference>
<organism evidence="3 5">
    <name type="scientific">Thermoproteota archaeon</name>
    <dbReference type="NCBI Taxonomy" id="2056631"/>
    <lineage>
        <taxon>Archaea</taxon>
        <taxon>Thermoproteota</taxon>
    </lineage>
</organism>
<proteinExistence type="predicted"/>
<sequence>MYKKLIEIWLNEKNNKELQEIPQNFIEEMKIYLEKLKEDRESLRKLNEIEIKRVKLLLEKIIKIRKEKIVLKSIESAIDIFDEFIILLEKKTESPKRILVRILQDVSSFIGIDGKTYGPYKAEDVVSLPSQNAEVLIKRGVAIPIDRRPE</sequence>
<reference evidence="4 6" key="1">
    <citation type="journal article" date="2019" name="Nat. Microbiol.">
        <title>Expanding anaerobic alkane metabolism in the domain of Archaea.</title>
        <authorList>
            <person name="Wang Y."/>
            <person name="Wegener G."/>
            <person name="Hou J."/>
            <person name="Wang F."/>
            <person name="Xiao X."/>
        </authorList>
    </citation>
    <scope>NUCLEOTIDE SEQUENCE [LARGE SCALE GENOMIC DNA]</scope>
    <source>
        <strain evidence="4">WYZ-LMO11</strain>
    </source>
</reference>
<dbReference type="EMBL" id="QNVI01000065">
    <property type="protein sequence ID" value="TDA37703.1"/>
    <property type="molecule type" value="Genomic_DNA"/>
</dbReference>
<evidence type="ECO:0000256" key="1">
    <source>
        <dbReference type="SAM" id="Coils"/>
    </source>
</evidence>
<reference evidence="3 5" key="2">
    <citation type="journal article" date="2019" name="Nat. Microbiol.">
        <title>Wide diversity of methane and short-chain alkane metabolisms in uncultured archaea.</title>
        <authorList>
            <person name="Borrel G."/>
            <person name="Adam P.S."/>
            <person name="McKay L.J."/>
            <person name="Chen L.X."/>
            <person name="Sierra-Garcia I.N."/>
            <person name="Sieber C.M."/>
            <person name="Letourneur Q."/>
            <person name="Ghozlane A."/>
            <person name="Andersen G.L."/>
            <person name="Li W.J."/>
            <person name="Hallam S.J."/>
            <person name="Muyzer G."/>
            <person name="de Oliveira V.M."/>
            <person name="Inskeep W.P."/>
            <person name="Banfield J.F."/>
            <person name="Gribaldo S."/>
        </authorList>
    </citation>
    <scope>NUCLEOTIDE SEQUENCE [LARGE SCALE GENOMIC DNA]</scope>
    <source>
        <strain evidence="3">Verst-YHS</strain>
    </source>
</reference>
<dbReference type="CDD" id="cd21695">
    <property type="entry name" value="GINS_B_archaea_Gins51"/>
    <property type="match status" value="1"/>
</dbReference>
<dbReference type="Proteomes" id="UP000317265">
    <property type="component" value="Unassembled WGS sequence"/>
</dbReference>
<evidence type="ECO:0000313" key="3">
    <source>
        <dbReference type="EMBL" id="RZN57394.1"/>
    </source>
</evidence>
<dbReference type="EMBL" id="RXIH01000007">
    <property type="protein sequence ID" value="RZN57394.1"/>
    <property type="molecule type" value="Genomic_DNA"/>
</dbReference>
<dbReference type="InterPro" id="IPR036224">
    <property type="entry name" value="GINS_bundle-like_dom_sf"/>
</dbReference>
<dbReference type="InterPro" id="IPR054314">
    <property type="entry name" value="Gins51_C"/>
</dbReference>
<dbReference type="SUPFAM" id="SSF158573">
    <property type="entry name" value="GINS helical bundle-like"/>
    <property type="match status" value="1"/>
</dbReference>